<dbReference type="InterPro" id="IPR012337">
    <property type="entry name" value="RNaseH-like_sf"/>
</dbReference>
<dbReference type="InterPro" id="IPR002156">
    <property type="entry name" value="RNaseH_domain"/>
</dbReference>
<accession>A0A444Z2E4</accession>
<evidence type="ECO:0000313" key="3">
    <source>
        <dbReference type="Proteomes" id="UP000289738"/>
    </source>
</evidence>
<feature type="domain" description="RNase H type-1" evidence="1">
    <location>
        <begin position="119"/>
        <end position="239"/>
    </location>
</feature>
<name>A0A444Z2E4_ARAHY</name>
<proteinExistence type="predicted"/>
<dbReference type="STRING" id="3818.A0A444Z2E4"/>
<dbReference type="EMBL" id="SDMP01000015">
    <property type="protein sequence ID" value="RYR08369.1"/>
    <property type="molecule type" value="Genomic_DNA"/>
</dbReference>
<dbReference type="AlphaFoldDB" id="A0A444Z2E4"/>
<dbReference type="Gene3D" id="3.30.420.10">
    <property type="entry name" value="Ribonuclease H-like superfamily/Ribonuclease H"/>
    <property type="match status" value="1"/>
</dbReference>
<sequence length="275" mass="30564">MHVLRDCYFARATWNLLQPGNHVANFFNLNHMDWLIKNLSISGDWAVRFGVMLSSLWYARNKQVFEGKSSNPTGVAEAIKSRTCEFSMVMKASITPKKVGTNRELIRWFPPNEDAIKMNVDGSFFSHTRNASCGGLFCNHLGRFVTGFSCNLGGCSIMQAELWGIIKGLQIAVANKFRWVVIESDSEMAIKFVNNGCSAHHPCAPLLEDIAILVRRIPQVSWNHILREANSAANILAKKGQDLPYGIHVFDAPPPNTIHALSSDAAGSFRLRGCN</sequence>
<keyword evidence="3" id="KW-1185">Reference proteome</keyword>
<evidence type="ECO:0000259" key="1">
    <source>
        <dbReference type="Pfam" id="PF13456"/>
    </source>
</evidence>
<dbReference type="Pfam" id="PF13456">
    <property type="entry name" value="RVT_3"/>
    <property type="match status" value="1"/>
</dbReference>
<dbReference type="PANTHER" id="PTHR47723">
    <property type="entry name" value="OS05G0353850 PROTEIN"/>
    <property type="match status" value="1"/>
</dbReference>
<organism evidence="2 3">
    <name type="scientific">Arachis hypogaea</name>
    <name type="common">Peanut</name>
    <dbReference type="NCBI Taxonomy" id="3818"/>
    <lineage>
        <taxon>Eukaryota</taxon>
        <taxon>Viridiplantae</taxon>
        <taxon>Streptophyta</taxon>
        <taxon>Embryophyta</taxon>
        <taxon>Tracheophyta</taxon>
        <taxon>Spermatophyta</taxon>
        <taxon>Magnoliopsida</taxon>
        <taxon>eudicotyledons</taxon>
        <taxon>Gunneridae</taxon>
        <taxon>Pentapetalae</taxon>
        <taxon>rosids</taxon>
        <taxon>fabids</taxon>
        <taxon>Fabales</taxon>
        <taxon>Fabaceae</taxon>
        <taxon>Papilionoideae</taxon>
        <taxon>50 kb inversion clade</taxon>
        <taxon>dalbergioids sensu lato</taxon>
        <taxon>Dalbergieae</taxon>
        <taxon>Pterocarpus clade</taxon>
        <taxon>Arachis</taxon>
    </lineage>
</organism>
<dbReference type="GO" id="GO:0004523">
    <property type="term" value="F:RNA-DNA hybrid ribonuclease activity"/>
    <property type="evidence" value="ECO:0007669"/>
    <property type="project" value="InterPro"/>
</dbReference>
<dbReference type="InterPro" id="IPR044730">
    <property type="entry name" value="RNase_H-like_dom_plant"/>
</dbReference>
<dbReference type="InterPro" id="IPR036397">
    <property type="entry name" value="RNaseH_sf"/>
</dbReference>
<gene>
    <name evidence="2" type="ORF">Ahy_B05g076024</name>
</gene>
<comment type="caution">
    <text evidence="2">The sequence shown here is derived from an EMBL/GenBank/DDBJ whole genome shotgun (WGS) entry which is preliminary data.</text>
</comment>
<dbReference type="GO" id="GO:0003676">
    <property type="term" value="F:nucleic acid binding"/>
    <property type="evidence" value="ECO:0007669"/>
    <property type="project" value="InterPro"/>
</dbReference>
<protein>
    <recommendedName>
        <fullName evidence="1">RNase H type-1 domain-containing protein</fullName>
    </recommendedName>
</protein>
<dbReference type="PANTHER" id="PTHR47723:SF19">
    <property type="entry name" value="POLYNUCLEOTIDYL TRANSFERASE, RIBONUCLEASE H-LIKE SUPERFAMILY PROTEIN"/>
    <property type="match status" value="1"/>
</dbReference>
<dbReference type="CDD" id="cd06222">
    <property type="entry name" value="RNase_H_like"/>
    <property type="match status" value="1"/>
</dbReference>
<dbReference type="InterPro" id="IPR053151">
    <property type="entry name" value="RNase_H-like"/>
</dbReference>
<evidence type="ECO:0000313" key="2">
    <source>
        <dbReference type="EMBL" id="RYR08369.1"/>
    </source>
</evidence>
<dbReference type="SUPFAM" id="SSF53098">
    <property type="entry name" value="Ribonuclease H-like"/>
    <property type="match status" value="1"/>
</dbReference>
<reference evidence="2 3" key="1">
    <citation type="submission" date="2019-01" db="EMBL/GenBank/DDBJ databases">
        <title>Sequencing of cultivated peanut Arachis hypogaea provides insights into genome evolution and oil improvement.</title>
        <authorList>
            <person name="Chen X."/>
        </authorList>
    </citation>
    <scope>NUCLEOTIDE SEQUENCE [LARGE SCALE GENOMIC DNA]</scope>
    <source>
        <strain evidence="3">cv. Fuhuasheng</strain>
        <tissue evidence="2">Leaves</tissue>
    </source>
</reference>
<dbReference type="Proteomes" id="UP000289738">
    <property type="component" value="Chromosome B05"/>
</dbReference>